<feature type="domain" description="DUF8194" evidence="4">
    <location>
        <begin position="254"/>
        <end position="344"/>
    </location>
</feature>
<feature type="region of interest" description="Disordered" evidence="1">
    <location>
        <begin position="348"/>
        <end position="369"/>
    </location>
</feature>
<dbReference type="Pfam" id="PF26615">
    <property type="entry name" value="DUF8195"/>
    <property type="match status" value="1"/>
</dbReference>
<evidence type="ECO:0000259" key="3">
    <source>
        <dbReference type="Pfam" id="PF26613"/>
    </source>
</evidence>
<feature type="chain" id="PRO_5004346750" evidence="2">
    <location>
        <begin position="23"/>
        <end position="562"/>
    </location>
</feature>
<evidence type="ECO:0000313" key="6">
    <source>
        <dbReference type="EMBL" id="ENZ41888.1"/>
    </source>
</evidence>
<proteinExistence type="predicted"/>
<evidence type="ECO:0000259" key="4">
    <source>
        <dbReference type="Pfam" id="PF26614"/>
    </source>
</evidence>
<gene>
    <name evidence="6" type="ORF">HMPREF1097_01264</name>
</gene>
<feature type="signal peptide" evidence="2">
    <location>
        <begin position="1"/>
        <end position="22"/>
    </location>
</feature>
<dbReference type="InterPro" id="IPR058508">
    <property type="entry name" value="DUF8195"/>
</dbReference>
<organism evidence="6 7">
    <name type="scientific">Enterocloster bolteae 90B8</name>
    <dbReference type="NCBI Taxonomy" id="997897"/>
    <lineage>
        <taxon>Bacteria</taxon>
        <taxon>Bacillati</taxon>
        <taxon>Bacillota</taxon>
        <taxon>Clostridia</taxon>
        <taxon>Lachnospirales</taxon>
        <taxon>Lachnospiraceae</taxon>
        <taxon>Enterocloster</taxon>
    </lineage>
</organism>
<dbReference type="InterPro" id="IPR058506">
    <property type="entry name" value="DUF8193"/>
</dbReference>
<dbReference type="Pfam" id="PF26614">
    <property type="entry name" value="DUF8194"/>
    <property type="match status" value="1"/>
</dbReference>
<evidence type="ECO:0000259" key="5">
    <source>
        <dbReference type="Pfam" id="PF26615"/>
    </source>
</evidence>
<reference evidence="6 7" key="1">
    <citation type="submission" date="2013-01" db="EMBL/GenBank/DDBJ databases">
        <title>The Genome Sequence of Clostridium bolteae 90B8.</title>
        <authorList>
            <consortium name="The Broad Institute Genome Sequencing Platform"/>
            <person name="Earl A."/>
            <person name="Ward D."/>
            <person name="Feldgarden M."/>
            <person name="Gevers D."/>
            <person name="Courvalin P."/>
            <person name="Lambert T."/>
            <person name="Walker B."/>
            <person name="Young S.K."/>
            <person name="Zeng Q."/>
            <person name="Gargeya S."/>
            <person name="Fitzgerald M."/>
            <person name="Haas B."/>
            <person name="Abouelleil A."/>
            <person name="Alvarado L."/>
            <person name="Arachchi H.M."/>
            <person name="Berlin A.M."/>
            <person name="Chapman S.B."/>
            <person name="Dewar J."/>
            <person name="Goldberg J."/>
            <person name="Griggs A."/>
            <person name="Gujja S."/>
            <person name="Hansen M."/>
            <person name="Howarth C."/>
            <person name="Imamovic A."/>
            <person name="Larimer J."/>
            <person name="McCowan C."/>
            <person name="Murphy C."/>
            <person name="Neiman D."/>
            <person name="Pearson M."/>
            <person name="Priest M."/>
            <person name="Roberts A."/>
            <person name="Saif S."/>
            <person name="Shea T."/>
            <person name="Sisk P."/>
            <person name="Sykes S."/>
            <person name="Wortman J."/>
            <person name="Nusbaum C."/>
            <person name="Birren B."/>
        </authorList>
    </citation>
    <scope>NUCLEOTIDE SEQUENCE [LARGE SCALE GENOMIC DNA]</scope>
    <source>
        <strain evidence="6 7">90B8</strain>
    </source>
</reference>
<dbReference type="RefSeq" id="WP_002571535.1">
    <property type="nucleotide sequence ID" value="NZ_KB851149.1"/>
</dbReference>
<sequence length="562" mass="63637">MRYIKYLIVLVSIVLLSGNAYAIGDGNIDSGGGSMSQGTNQNKWSVGDEGVRVSVIRISDQTIIAIPVDYTNKIPKVQMHFGRVSKIDYRNGVKLTASVVPYEYAQPVTKIPKIVTSASGHSSIEEIKRYFCSEYMVKLIAQSTGIPFETLTNGEYKILLEPVAYVTYNGIRMAMTATEAAYYSRMGTNIRDMLPNVFFKNVPLAMFLETPDLGYPAWSGPRDQLVTEDQIISSLGLGIIRFQEQDQEPEEVVTYDYVYRVNTQVITSVIVRGGQSDPDSPAYVQFNIKGKSYTVNNVYYPSGSEQLAWIRWTTPETPQDLTIQVNGGGGGRPNKGTIHVKVVDLDKNLPPNPVADDRNDSYVRPTSLPSNHPAKEASWSIWRPWWHEHWVYHDGGEDEDGYWEDEGWWEFSLDWYRASLSGGMDIYPDEKNPTVSGDTIKSGYGINQTVTADVSTNQSSAVTGAQNAVTYFPEFNYQTYWRLLERINGDYHARFEFKENEYSTFNRRTHFTPIWMLDGTYTAYTWLLDCWTPKGMLSLDLSDHVEIQGDLWLDWHIAPVSP</sequence>
<keyword evidence="2" id="KW-0732">Signal</keyword>
<feature type="domain" description="DUF8193" evidence="3">
    <location>
        <begin position="24"/>
        <end position="241"/>
    </location>
</feature>
<dbReference type="InterPro" id="IPR058507">
    <property type="entry name" value="DUF8194"/>
</dbReference>
<evidence type="ECO:0000256" key="2">
    <source>
        <dbReference type="SAM" id="SignalP"/>
    </source>
</evidence>
<name>R0AZI4_9FIRM</name>
<dbReference type="HOGENOM" id="CLU_038792_1_0_9"/>
<dbReference type="Pfam" id="PF26613">
    <property type="entry name" value="DUF8193"/>
    <property type="match status" value="1"/>
</dbReference>
<evidence type="ECO:0000256" key="1">
    <source>
        <dbReference type="SAM" id="MobiDB-lite"/>
    </source>
</evidence>
<accession>R0AZI4</accession>
<protein>
    <submittedName>
        <fullName evidence="6">Uncharacterized protein</fullName>
    </submittedName>
</protein>
<dbReference type="EMBL" id="AGYG01000009">
    <property type="protein sequence ID" value="ENZ41888.1"/>
    <property type="molecule type" value="Genomic_DNA"/>
</dbReference>
<dbReference type="Proteomes" id="UP000013041">
    <property type="component" value="Unassembled WGS sequence"/>
</dbReference>
<dbReference type="AlphaFoldDB" id="R0AZI4"/>
<comment type="caution">
    <text evidence="6">The sequence shown here is derived from an EMBL/GenBank/DDBJ whole genome shotgun (WGS) entry which is preliminary data.</text>
</comment>
<dbReference type="PATRIC" id="fig|997897.5.peg.1345"/>
<feature type="domain" description="DUF8195" evidence="5">
    <location>
        <begin position="348"/>
        <end position="555"/>
    </location>
</feature>
<evidence type="ECO:0000313" key="7">
    <source>
        <dbReference type="Proteomes" id="UP000013041"/>
    </source>
</evidence>